<comment type="caution">
    <text evidence="1">The sequence shown here is derived from an EMBL/GenBank/DDBJ whole genome shotgun (WGS) entry which is preliminary data.</text>
</comment>
<dbReference type="EMBL" id="MLFU01000019">
    <property type="protein sequence ID" value="KAK1500054.1"/>
    <property type="molecule type" value="Genomic_DNA"/>
</dbReference>
<gene>
    <name evidence="1" type="ORF">CTAM01_06653</name>
</gene>
<organism evidence="1 2">
    <name type="scientific">Colletotrichum tamarilloi</name>
    <dbReference type="NCBI Taxonomy" id="1209934"/>
    <lineage>
        <taxon>Eukaryota</taxon>
        <taxon>Fungi</taxon>
        <taxon>Dikarya</taxon>
        <taxon>Ascomycota</taxon>
        <taxon>Pezizomycotina</taxon>
        <taxon>Sordariomycetes</taxon>
        <taxon>Hypocreomycetidae</taxon>
        <taxon>Glomerellales</taxon>
        <taxon>Glomerellaceae</taxon>
        <taxon>Colletotrichum</taxon>
        <taxon>Colletotrichum acutatum species complex</taxon>
    </lineage>
</organism>
<protein>
    <submittedName>
        <fullName evidence="1">Uncharacterized protein</fullName>
    </submittedName>
</protein>
<keyword evidence="2" id="KW-1185">Reference proteome</keyword>
<proteinExistence type="predicted"/>
<dbReference type="Proteomes" id="UP001227543">
    <property type="component" value="Unassembled WGS sequence"/>
</dbReference>
<dbReference type="GeneID" id="85406918"/>
<evidence type="ECO:0000313" key="1">
    <source>
        <dbReference type="EMBL" id="KAK1500054.1"/>
    </source>
</evidence>
<sequence length="167" mass="19275">MEQLPREQGVCLSSWVSYPYLASNSITTSRTRRILTHGRKKYLVLLVSRHFRRRPSNEPAGQVYPTTHQVLRTRTHARPLLLFPSSHSPSNAQGFCQSSWHDSKPGRALIHRLSVRLELFLSPSPRARFLARIQSRCVDVYLPVHRLPLLHMQRSRTCHELSCSLSD</sequence>
<dbReference type="RefSeq" id="XP_060382525.1">
    <property type="nucleotide sequence ID" value="XM_060522680.1"/>
</dbReference>
<reference evidence="1 2" key="1">
    <citation type="submission" date="2016-10" db="EMBL/GenBank/DDBJ databases">
        <title>The genome sequence of Colletotrichum fioriniae PJ7.</title>
        <authorList>
            <person name="Baroncelli R."/>
        </authorList>
    </citation>
    <scope>NUCLEOTIDE SEQUENCE [LARGE SCALE GENOMIC DNA]</scope>
    <source>
        <strain evidence="1 2">Tom-12</strain>
    </source>
</reference>
<name>A0ABQ9RAR6_9PEZI</name>
<accession>A0ABQ9RAR6</accession>
<evidence type="ECO:0000313" key="2">
    <source>
        <dbReference type="Proteomes" id="UP001227543"/>
    </source>
</evidence>